<dbReference type="EMBL" id="JAKWBI020000434">
    <property type="protein sequence ID" value="KAJ2895036.1"/>
    <property type="molecule type" value="Genomic_DNA"/>
</dbReference>
<sequence length="202" mass="22525">MRISLSLIRKGTLAEFSHLEPPLAWSGSVFTAADSRLLIRGVPSSSQWSKLGISAQIDGLYPQYWECVQSQKISPDLPSLSSFILIQNHEVPITVIPHATSILQDATVCHVPFYTKDNTKCLLIKFGNKDQIQCHHVMLFRSGILDPNAAFIYDVFLSRACPVAWTYFPAQREARDTTQPAFLCQAQWAPSSKGPIESSTMQ</sequence>
<gene>
    <name evidence="1" type="ORF">MKZ38_006991</name>
</gene>
<dbReference type="AlphaFoldDB" id="A0AAD5WNH2"/>
<accession>A0AAD5WNH2</accession>
<organism evidence="1 2">
    <name type="scientific">Zalerion maritima</name>
    <dbReference type="NCBI Taxonomy" id="339359"/>
    <lineage>
        <taxon>Eukaryota</taxon>
        <taxon>Fungi</taxon>
        <taxon>Dikarya</taxon>
        <taxon>Ascomycota</taxon>
        <taxon>Pezizomycotina</taxon>
        <taxon>Sordariomycetes</taxon>
        <taxon>Lulworthiomycetidae</taxon>
        <taxon>Lulworthiales</taxon>
        <taxon>Lulworthiaceae</taxon>
        <taxon>Zalerion</taxon>
    </lineage>
</organism>
<evidence type="ECO:0000313" key="2">
    <source>
        <dbReference type="Proteomes" id="UP001201980"/>
    </source>
</evidence>
<proteinExistence type="predicted"/>
<evidence type="ECO:0000313" key="1">
    <source>
        <dbReference type="EMBL" id="KAJ2895036.1"/>
    </source>
</evidence>
<keyword evidence="2" id="KW-1185">Reference proteome</keyword>
<name>A0AAD5WNH2_9PEZI</name>
<comment type="caution">
    <text evidence="1">The sequence shown here is derived from an EMBL/GenBank/DDBJ whole genome shotgun (WGS) entry which is preliminary data.</text>
</comment>
<protein>
    <submittedName>
        <fullName evidence="1">Uncharacterized protein</fullName>
    </submittedName>
</protein>
<reference evidence="1" key="1">
    <citation type="submission" date="2022-07" db="EMBL/GenBank/DDBJ databases">
        <title>Draft genome sequence of Zalerion maritima ATCC 34329, a (micro)plastics degrading marine fungus.</title>
        <authorList>
            <person name="Paco A."/>
            <person name="Goncalves M.F.M."/>
            <person name="Rocha-Santos T.A.P."/>
            <person name="Alves A."/>
        </authorList>
    </citation>
    <scope>NUCLEOTIDE SEQUENCE</scope>
    <source>
        <strain evidence="1">ATCC 34329</strain>
    </source>
</reference>
<dbReference type="Proteomes" id="UP001201980">
    <property type="component" value="Unassembled WGS sequence"/>
</dbReference>